<dbReference type="Pfam" id="PF14031">
    <property type="entry name" value="D-ser_dehydrat"/>
    <property type="match status" value="1"/>
</dbReference>
<dbReference type="EMBL" id="ACFC01000008">
    <property type="protein sequence ID" value="EEE05881.1"/>
    <property type="molecule type" value="Genomic_DNA"/>
</dbReference>
<comment type="similarity">
    <text evidence="1">Belongs to the DSD1 family.</text>
</comment>
<dbReference type="InterPro" id="IPR001608">
    <property type="entry name" value="Ala_racemase_N"/>
</dbReference>
<keyword evidence="2" id="KW-0456">Lyase</keyword>
<dbReference type="PANTHER" id="PTHR28004">
    <property type="entry name" value="ZGC:162816-RELATED"/>
    <property type="match status" value="1"/>
</dbReference>
<accession>B9BTW3</accession>
<evidence type="ECO:0000256" key="2">
    <source>
        <dbReference type="ARBA" id="ARBA00023239"/>
    </source>
</evidence>
<feature type="domain" description="D-serine dehydratase-like" evidence="3">
    <location>
        <begin position="317"/>
        <end position="419"/>
    </location>
</feature>
<dbReference type="PANTHER" id="PTHR28004:SF8">
    <property type="entry name" value="D-SERINE DEAMINASE"/>
    <property type="match status" value="1"/>
</dbReference>
<dbReference type="Gene3D" id="2.40.37.20">
    <property type="entry name" value="D-serine dehydratase-like domain"/>
    <property type="match status" value="1"/>
</dbReference>
<dbReference type="CDD" id="cd06818">
    <property type="entry name" value="PLPDE_III_cryptic_DSD"/>
    <property type="match status" value="1"/>
</dbReference>
<dbReference type="InterPro" id="IPR026956">
    <property type="entry name" value="D-ser_dehydrat-like_dom"/>
</dbReference>
<proteinExistence type="inferred from homology"/>
<gene>
    <name evidence="4" type="ORF">BURMUCGD2_0705</name>
</gene>
<dbReference type="Proteomes" id="UP000004535">
    <property type="component" value="Unassembled WGS sequence"/>
</dbReference>
<dbReference type="GO" id="GO:0016829">
    <property type="term" value="F:lyase activity"/>
    <property type="evidence" value="ECO:0007669"/>
    <property type="project" value="UniProtKB-KW"/>
</dbReference>
<organism evidence="4 5">
    <name type="scientific">Burkholderia multivorans CGD2</name>
    <dbReference type="NCBI Taxonomy" id="513052"/>
    <lineage>
        <taxon>Bacteria</taxon>
        <taxon>Pseudomonadati</taxon>
        <taxon>Pseudomonadota</taxon>
        <taxon>Betaproteobacteria</taxon>
        <taxon>Burkholderiales</taxon>
        <taxon>Burkholderiaceae</taxon>
        <taxon>Burkholderia</taxon>
        <taxon>Burkholderia cepacia complex</taxon>
    </lineage>
</organism>
<dbReference type="SUPFAM" id="SSF51419">
    <property type="entry name" value="PLP-binding barrel"/>
    <property type="match status" value="1"/>
</dbReference>
<comment type="caution">
    <text evidence="4">The sequence shown here is derived from an EMBL/GenBank/DDBJ whole genome shotgun (WGS) entry which is preliminary data.</text>
</comment>
<dbReference type="InterPro" id="IPR042208">
    <property type="entry name" value="D-ser_dehydrat-like_sf"/>
</dbReference>
<name>B9BTW3_9BURK</name>
<reference evidence="4 5" key="1">
    <citation type="journal article" date="2012" name="J. Bacteriol.">
        <title>Draft Genome Sequence Determination for Cystic Fibrosis and Chronic Granulomatous Disease Burkholderia multivorans Isolates.</title>
        <authorList>
            <person name="Varga J.J."/>
            <person name="Losada L."/>
            <person name="Zelazny A.M."/>
            <person name="Brinkac L."/>
            <person name="Harkins D."/>
            <person name="Radune D."/>
            <person name="Hostetler J."/>
            <person name="Sampaio E.P."/>
            <person name="Ronning C.M."/>
            <person name="Nierman W.C."/>
            <person name="Greenberg D.E."/>
            <person name="Holland S.M."/>
            <person name="Goldberg J.B."/>
        </authorList>
    </citation>
    <scope>NUCLEOTIDE SEQUENCE [LARGE SCALE GENOMIC DNA]</scope>
    <source>
        <strain evidence="4 5">CGD2</strain>
    </source>
</reference>
<dbReference type="Pfam" id="PF01168">
    <property type="entry name" value="Ala_racemase_N"/>
    <property type="match status" value="1"/>
</dbReference>
<dbReference type="Gene3D" id="3.20.20.10">
    <property type="entry name" value="Alanine racemase"/>
    <property type="match status" value="1"/>
</dbReference>
<dbReference type="SMART" id="SM01119">
    <property type="entry name" value="D-ser_dehydrat"/>
    <property type="match status" value="1"/>
</dbReference>
<evidence type="ECO:0000313" key="4">
    <source>
        <dbReference type="EMBL" id="EEE05881.1"/>
    </source>
</evidence>
<evidence type="ECO:0000313" key="5">
    <source>
        <dbReference type="Proteomes" id="UP000004535"/>
    </source>
</evidence>
<dbReference type="InterPro" id="IPR051466">
    <property type="entry name" value="D-amino_acid_metab_enzyme"/>
</dbReference>
<sequence>MMEPDDMKVTNYQEPTIDPFGKGLGNLPGASVPLDEAGRLEWNLLAEDISLPAAVLYEERIEHNLNWMQAFVQQYGVQFAPHGKTTMAPQLFRRQLAAGAWGITLATAHQTQAAYHGGVRRVLLANQLVGRQNMTIIAALLSDPDFEFFCCVDSADNVDQLGRFFGAANKSLNVLLELGVPGGRTGVRDAAQRKAVLDALARYPDTLKLAGIELYEGVLKEEGEIRAFLQDAVALTRELAAAGRFARTPAILSGAGSAWYDVVAEEFAKASDAGFAEVVLRPGCYLTHDVGIYKKAQTDVFARNPIARKMGEGLLPALQLWAYVQSVPEPDRAIVALGKRDAAFDAGLPEPARHFRPGRDSAPRDVAASEGWAVTGMMDQHAYLQIPPGADVKVGDMVAFDISHPCLTFDKWRQLLVLDPQFRVTGVIETFF</sequence>
<dbReference type="InterPro" id="IPR029066">
    <property type="entry name" value="PLP-binding_barrel"/>
</dbReference>
<evidence type="ECO:0000256" key="1">
    <source>
        <dbReference type="ARBA" id="ARBA00005323"/>
    </source>
</evidence>
<protein>
    <recommendedName>
        <fullName evidence="3">D-serine dehydratase-like domain-containing protein</fullName>
    </recommendedName>
</protein>
<dbReference type="AlphaFoldDB" id="B9BTW3"/>
<evidence type="ECO:0000259" key="3">
    <source>
        <dbReference type="SMART" id="SM01119"/>
    </source>
</evidence>